<evidence type="ECO:0000256" key="1">
    <source>
        <dbReference type="SAM" id="Phobius"/>
    </source>
</evidence>
<organism evidence="2">
    <name type="scientific">Arion vulgaris</name>
    <dbReference type="NCBI Taxonomy" id="1028688"/>
    <lineage>
        <taxon>Eukaryota</taxon>
        <taxon>Metazoa</taxon>
        <taxon>Spiralia</taxon>
        <taxon>Lophotrochozoa</taxon>
        <taxon>Mollusca</taxon>
        <taxon>Gastropoda</taxon>
        <taxon>Heterobranchia</taxon>
        <taxon>Euthyneura</taxon>
        <taxon>Panpulmonata</taxon>
        <taxon>Eupulmonata</taxon>
        <taxon>Stylommatophora</taxon>
        <taxon>Helicina</taxon>
        <taxon>Arionoidea</taxon>
        <taxon>Arionidae</taxon>
        <taxon>Arion</taxon>
    </lineage>
</organism>
<proteinExistence type="predicted"/>
<name>A0A0B7B8V0_9EUPU</name>
<reference evidence="2" key="1">
    <citation type="submission" date="2014-12" db="EMBL/GenBank/DDBJ databases">
        <title>Insight into the proteome of Arion vulgaris.</title>
        <authorList>
            <person name="Aradska J."/>
            <person name="Bulat T."/>
            <person name="Smidak R."/>
            <person name="Sarate P."/>
            <person name="Gangsoo J."/>
            <person name="Sialana F."/>
            <person name="Bilban M."/>
            <person name="Lubec G."/>
        </authorList>
    </citation>
    <scope>NUCLEOTIDE SEQUENCE</scope>
    <source>
        <tissue evidence="2">Skin</tissue>
    </source>
</reference>
<feature type="transmembrane region" description="Helical" evidence="1">
    <location>
        <begin position="20"/>
        <end position="41"/>
    </location>
</feature>
<sequence length="53" mass="6332">MMVTNDGQCVSFQISSLLLYLPQLFAIFFRNTYFGIFQLDVREYSKKKKEMKI</sequence>
<dbReference type="EMBL" id="HACG01041620">
    <property type="protein sequence ID" value="CEK88485.1"/>
    <property type="molecule type" value="Transcribed_RNA"/>
</dbReference>
<feature type="non-terminal residue" evidence="2">
    <location>
        <position position="53"/>
    </location>
</feature>
<accession>A0A0B7B8V0</accession>
<keyword evidence="1" id="KW-0812">Transmembrane</keyword>
<keyword evidence="1" id="KW-0472">Membrane</keyword>
<protein>
    <submittedName>
        <fullName evidence="2">Uncharacterized protein</fullName>
    </submittedName>
</protein>
<dbReference type="AlphaFoldDB" id="A0A0B7B8V0"/>
<keyword evidence="1" id="KW-1133">Transmembrane helix</keyword>
<gene>
    <name evidence="2" type="primary">ORF165574</name>
</gene>
<evidence type="ECO:0000313" key="2">
    <source>
        <dbReference type="EMBL" id="CEK88485.1"/>
    </source>
</evidence>